<proteinExistence type="predicted"/>
<sequence length="107" mass="11994">MLSHVPGVQMQAIPDDAIPEESVDEAKEDLTISICSCNKRIACEEEFSNLDEEGEGGCKNSSNFKKGRRVETYYEKEKYPKEKKVVTEEEKNHGGEVKGAKEEVKLA</sequence>
<dbReference type="Proteomes" id="UP000234681">
    <property type="component" value="Chromosome 2"/>
</dbReference>
<name>A6IH78_RAT</name>
<evidence type="ECO:0000313" key="3">
    <source>
        <dbReference type="Proteomes" id="UP000234681"/>
    </source>
</evidence>
<organism evidence="2 3">
    <name type="scientific">Rattus norvegicus</name>
    <name type="common">Rat</name>
    <dbReference type="NCBI Taxonomy" id="10116"/>
    <lineage>
        <taxon>Eukaryota</taxon>
        <taxon>Metazoa</taxon>
        <taxon>Chordata</taxon>
        <taxon>Craniata</taxon>
        <taxon>Vertebrata</taxon>
        <taxon>Euteleostomi</taxon>
        <taxon>Mammalia</taxon>
        <taxon>Eutheria</taxon>
        <taxon>Euarchontoglires</taxon>
        <taxon>Glires</taxon>
        <taxon>Rodentia</taxon>
        <taxon>Myomorpha</taxon>
        <taxon>Muroidea</taxon>
        <taxon>Muridae</taxon>
        <taxon>Murinae</taxon>
        <taxon>Rattus</taxon>
    </lineage>
</organism>
<evidence type="ECO:0000256" key="1">
    <source>
        <dbReference type="SAM" id="MobiDB-lite"/>
    </source>
</evidence>
<feature type="region of interest" description="Disordered" evidence="1">
    <location>
        <begin position="85"/>
        <end position="107"/>
    </location>
</feature>
<feature type="non-terminal residue" evidence="2">
    <location>
        <position position="107"/>
    </location>
</feature>
<dbReference type="AlphaFoldDB" id="A6IH78"/>
<accession>A6IH78</accession>
<gene>
    <name evidence="2" type="ORF">rCG_64328</name>
</gene>
<evidence type="ECO:0000313" key="2">
    <source>
        <dbReference type="EMBL" id="EDM01026.1"/>
    </source>
</evidence>
<reference evidence="3" key="1">
    <citation type="submission" date="2005-09" db="EMBL/GenBank/DDBJ databases">
        <authorList>
            <person name="Mural R.J."/>
            <person name="Li P.W."/>
            <person name="Adams M.D."/>
            <person name="Amanatides P.G."/>
            <person name="Baden-Tillson H."/>
            <person name="Barnstead M."/>
            <person name="Chin S.H."/>
            <person name="Dew I."/>
            <person name="Evans C.A."/>
            <person name="Ferriera S."/>
            <person name="Flanigan M."/>
            <person name="Fosler C."/>
            <person name="Glodek A."/>
            <person name="Gu Z."/>
            <person name="Holt R.A."/>
            <person name="Jennings D."/>
            <person name="Kraft C.L."/>
            <person name="Lu F."/>
            <person name="Nguyen T."/>
            <person name="Nusskern D.R."/>
            <person name="Pfannkoch C.M."/>
            <person name="Sitter C."/>
            <person name="Sutton G.G."/>
            <person name="Venter J.C."/>
            <person name="Wang Z."/>
            <person name="Woodage T."/>
            <person name="Zheng X.H."/>
            <person name="Zhong F."/>
        </authorList>
    </citation>
    <scope>NUCLEOTIDE SEQUENCE [LARGE SCALE GENOMIC DNA]</scope>
    <source>
        <strain>BN</strain>
        <strain evidence="3">Sprague-Dawley</strain>
    </source>
</reference>
<feature type="region of interest" description="Disordered" evidence="1">
    <location>
        <begin position="1"/>
        <end position="22"/>
    </location>
</feature>
<dbReference type="EMBL" id="CH473961">
    <property type="protein sequence ID" value="EDM01026.1"/>
    <property type="molecule type" value="Genomic_DNA"/>
</dbReference>
<protein>
    <submittedName>
        <fullName evidence="2">RCG64328</fullName>
    </submittedName>
</protein>